<comment type="subcellular location">
    <subcellularLocation>
        <location evidence="1">Membrane</location>
        <topology evidence="1">Multi-pass membrane protein</topology>
    </subcellularLocation>
</comment>
<comment type="similarity">
    <text evidence="2">Belongs to the major facilitator superfamily. Proton-dependent oligopeptide transporter (POT/PTR) (TC 2.A.17) family.</text>
</comment>
<evidence type="ECO:0000256" key="4">
    <source>
        <dbReference type="ARBA" id="ARBA00022989"/>
    </source>
</evidence>
<protein>
    <submittedName>
        <fullName evidence="8">Uncharacterized protein</fullName>
    </submittedName>
</protein>
<dbReference type="Proteomes" id="UP000827721">
    <property type="component" value="Unassembled WGS sequence"/>
</dbReference>
<evidence type="ECO:0000313" key="8">
    <source>
        <dbReference type="EMBL" id="KAH7565260.1"/>
    </source>
</evidence>
<feature type="transmembrane region" description="Helical" evidence="7">
    <location>
        <begin position="102"/>
        <end position="122"/>
    </location>
</feature>
<evidence type="ECO:0000256" key="6">
    <source>
        <dbReference type="SAM" id="MobiDB-lite"/>
    </source>
</evidence>
<feature type="region of interest" description="Disordered" evidence="6">
    <location>
        <begin position="1"/>
        <end position="29"/>
    </location>
</feature>
<feature type="compositionally biased region" description="Polar residues" evidence="6">
    <location>
        <begin position="16"/>
        <end position="26"/>
    </location>
</feature>
<evidence type="ECO:0000313" key="9">
    <source>
        <dbReference type="Proteomes" id="UP000827721"/>
    </source>
</evidence>
<comment type="caution">
    <text evidence="8">The sequence shown here is derived from an EMBL/GenBank/DDBJ whole genome shotgun (WGS) entry which is preliminary data.</text>
</comment>
<dbReference type="InterPro" id="IPR036259">
    <property type="entry name" value="MFS_trans_sf"/>
</dbReference>
<keyword evidence="3 7" id="KW-0812">Transmembrane</keyword>
<keyword evidence="4 7" id="KW-1133">Transmembrane helix</keyword>
<evidence type="ECO:0000256" key="7">
    <source>
        <dbReference type="SAM" id="Phobius"/>
    </source>
</evidence>
<dbReference type="PANTHER" id="PTHR11654">
    <property type="entry name" value="OLIGOPEPTIDE TRANSPORTER-RELATED"/>
    <property type="match status" value="1"/>
</dbReference>
<dbReference type="Gene3D" id="1.20.1250.20">
    <property type="entry name" value="MFS general substrate transporter like domains"/>
    <property type="match status" value="1"/>
</dbReference>
<feature type="transmembrane region" description="Helical" evidence="7">
    <location>
        <begin position="504"/>
        <end position="523"/>
    </location>
</feature>
<feature type="compositionally biased region" description="Basic and acidic residues" evidence="6">
    <location>
        <begin position="1"/>
        <end position="15"/>
    </location>
</feature>
<dbReference type="EMBL" id="JAFEMO010000009">
    <property type="protein sequence ID" value="KAH7565260.1"/>
    <property type="molecule type" value="Genomic_DNA"/>
</dbReference>
<feature type="transmembrane region" description="Helical" evidence="7">
    <location>
        <begin position="547"/>
        <end position="571"/>
    </location>
</feature>
<sequence>MDDKIEEPISSDQRENMGQLQQQQYSPKRRRKGGIITMPFIIANEAFEKVASYGLVSNMILYLMGDYHLGVTKGANLLFLWSAATNFMPTLGAFIGDSWLGKFLAIGLGSIFSLLGMVLLWLTAMIPQFRPPPCNQFTQRCKPATSSQMAILISSYALMSIGAGGVRPCSLAFGADQFNKNDDPNNERVLESFFGWYYASAAVSVLCAFTVIVYIQDHLGWKVGFGVPAILMFLSASLFLFASPFYVKVKASNSLFTGLVQVIVVAYKNRKLSLPPRDSSGWYHHKKGSEFIVPTDNLRFLNKACIIRNPEQDISPDGSALNPWSLCTADQVEELKALLRVIPLWSTGVMMSITVSQGSFPLLQAKSMDRHITSSFQFPAGSFTLFLIGSLFLWVVLYERAIVPLASKIAGKPVRLSPKLRMGMGLFCSCMGMVVSGLVENIRRKKAVQEGYLNNPQAVVHMSAFWLVPQHCFTGLAEALNSIAQTEFYYNEFPKSMSSIASSLFGLAMALANLLASVVLTQVDKQTSKGGKESWVSSNINKARYDYYYWLLAIMCFINLLYFFVCSWAYGPYKKQVVHARTEANGLKGEEEEEELISLGNKVGDEENGLKEEENNSLKEKENGLKKEKENGLKKEKENGLKKENGFKEEEGLSKSKELQA</sequence>
<reference evidence="8 9" key="1">
    <citation type="submission" date="2021-02" db="EMBL/GenBank/DDBJ databases">
        <title>Plant Genome Project.</title>
        <authorList>
            <person name="Zhang R.-G."/>
        </authorList>
    </citation>
    <scope>NUCLEOTIDE SEQUENCE [LARGE SCALE GENOMIC DNA]</scope>
    <source>
        <tissue evidence="8">Leaves</tissue>
    </source>
</reference>
<evidence type="ECO:0000256" key="3">
    <source>
        <dbReference type="ARBA" id="ARBA00022692"/>
    </source>
</evidence>
<feature type="transmembrane region" description="Helical" evidence="7">
    <location>
        <begin position="149"/>
        <end position="175"/>
    </location>
</feature>
<evidence type="ECO:0000256" key="1">
    <source>
        <dbReference type="ARBA" id="ARBA00004141"/>
    </source>
</evidence>
<feature type="transmembrane region" description="Helical" evidence="7">
    <location>
        <begin position="227"/>
        <end position="245"/>
    </location>
</feature>
<feature type="transmembrane region" description="Helical" evidence="7">
    <location>
        <begin position="376"/>
        <end position="397"/>
    </location>
</feature>
<feature type="compositionally biased region" description="Basic and acidic residues" evidence="6">
    <location>
        <begin position="603"/>
        <end position="661"/>
    </location>
</feature>
<keyword evidence="9" id="KW-1185">Reference proteome</keyword>
<accession>A0ABQ8HLN1</accession>
<feature type="transmembrane region" description="Helical" evidence="7">
    <location>
        <begin position="420"/>
        <end position="439"/>
    </location>
</feature>
<dbReference type="PROSITE" id="PS01022">
    <property type="entry name" value="PTR2_1"/>
    <property type="match status" value="1"/>
</dbReference>
<feature type="transmembrane region" description="Helical" evidence="7">
    <location>
        <begin position="195"/>
        <end position="215"/>
    </location>
</feature>
<evidence type="ECO:0000256" key="5">
    <source>
        <dbReference type="ARBA" id="ARBA00023136"/>
    </source>
</evidence>
<proteinExistence type="inferred from homology"/>
<gene>
    <name evidence="8" type="ORF">JRO89_XS09G0175700</name>
</gene>
<feature type="region of interest" description="Disordered" evidence="6">
    <location>
        <begin position="599"/>
        <end position="661"/>
    </location>
</feature>
<evidence type="ECO:0000256" key="2">
    <source>
        <dbReference type="ARBA" id="ARBA00005982"/>
    </source>
</evidence>
<dbReference type="InterPro" id="IPR018456">
    <property type="entry name" value="PTR2_symporter_CS"/>
</dbReference>
<keyword evidence="5 7" id="KW-0472">Membrane</keyword>
<name>A0ABQ8HLN1_9ROSI</name>
<dbReference type="SUPFAM" id="SSF103473">
    <property type="entry name" value="MFS general substrate transporter"/>
    <property type="match status" value="1"/>
</dbReference>
<organism evidence="8 9">
    <name type="scientific">Xanthoceras sorbifolium</name>
    <dbReference type="NCBI Taxonomy" id="99658"/>
    <lineage>
        <taxon>Eukaryota</taxon>
        <taxon>Viridiplantae</taxon>
        <taxon>Streptophyta</taxon>
        <taxon>Embryophyta</taxon>
        <taxon>Tracheophyta</taxon>
        <taxon>Spermatophyta</taxon>
        <taxon>Magnoliopsida</taxon>
        <taxon>eudicotyledons</taxon>
        <taxon>Gunneridae</taxon>
        <taxon>Pentapetalae</taxon>
        <taxon>rosids</taxon>
        <taxon>malvids</taxon>
        <taxon>Sapindales</taxon>
        <taxon>Sapindaceae</taxon>
        <taxon>Xanthoceroideae</taxon>
        <taxon>Xanthoceras</taxon>
    </lineage>
</organism>
<dbReference type="InterPro" id="IPR000109">
    <property type="entry name" value="POT_fam"/>
</dbReference>
<dbReference type="CDD" id="cd17416">
    <property type="entry name" value="MFS_NPF1_2"/>
    <property type="match status" value="1"/>
</dbReference>
<dbReference type="Pfam" id="PF00854">
    <property type="entry name" value="PTR2"/>
    <property type="match status" value="1"/>
</dbReference>
<feature type="transmembrane region" description="Helical" evidence="7">
    <location>
        <begin position="77"/>
        <end position="96"/>
    </location>
</feature>